<sequence>MTLQEQIMKALHVQPVIDPKAEIR</sequence>
<dbReference type="AlphaFoldDB" id="A0A4U2ZVU6"/>
<dbReference type="EMBL" id="SZON01003723">
    <property type="protein sequence ID" value="TKI78968.1"/>
    <property type="molecule type" value="Genomic_DNA"/>
</dbReference>
<gene>
    <name evidence="1" type="ORF">FC699_36580</name>
</gene>
<feature type="non-terminal residue" evidence="1">
    <location>
        <position position="24"/>
    </location>
</feature>
<organism evidence="1 2">
    <name type="scientific">Bacillus wiedmannii</name>
    <dbReference type="NCBI Taxonomy" id="1890302"/>
    <lineage>
        <taxon>Bacteria</taxon>
        <taxon>Bacillati</taxon>
        <taxon>Bacillota</taxon>
        <taxon>Bacilli</taxon>
        <taxon>Bacillales</taxon>
        <taxon>Bacillaceae</taxon>
        <taxon>Bacillus</taxon>
        <taxon>Bacillus cereus group</taxon>
    </lineage>
</organism>
<proteinExistence type="predicted"/>
<accession>A0A4U2ZVU6</accession>
<evidence type="ECO:0000313" key="1">
    <source>
        <dbReference type="EMBL" id="TKI78968.1"/>
    </source>
</evidence>
<dbReference type="Proteomes" id="UP000305222">
    <property type="component" value="Unassembled WGS sequence"/>
</dbReference>
<name>A0A4U2ZVU6_9BACI</name>
<reference evidence="1 2" key="1">
    <citation type="journal article" date="2019" name="Environ. Microbiol.">
        <title>An active ?-lactamase is a part of an orchestrated cell wall stress resistance network of Bacillus subtilis and related rhizosphere species.</title>
        <authorList>
            <person name="Bucher T."/>
            <person name="Keren-Paz A."/>
            <person name="Hausser J."/>
            <person name="Olender T."/>
            <person name="Cytryn E."/>
            <person name="Kolodkin-Gal I."/>
        </authorList>
    </citation>
    <scope>NUCLEOTIDE SEQUENCE [LARGE SCALE GENOMIC DNA]</scope>
    <source>
        <strain evidence="1 2">I5</strain>
    </source>
</reference>
<evidence type="ECO:0000313" key="2">
    <source>
        <dbReference type="Proteomes" id="UP000305222"/>
    </source>
</evidence>
<comment type="caution">
    <text evidence="1">The sequence shown here is derived from an EMBL/GenBank/DDBJ whole genome shotgun (WGS) entry which is preliminary data.</text>
</comment>
<protein>
    <submittedName>
        <fullName evidence="1">NH(3)-dependent NAD(+) synthetase</fullName>
    </submittedName>
</protein>